<evidence type="ECO:0000259" key="1">
    <source>
        <dbReference type="Pfam" id="PF13358"/>
    </source>
</evidence>
<accession>A0ABX5PIB0</accession>
<dbReference type="InterPro" id="IPR038717">
    <property type="entry name" value="Tc1-like_DDE_dom"/>
</dbReference>
<comment type="caution">
    <text evidence="2">The sequence shown here is derived from an EMBL/GenBank/DDBJ whole genome shotgun (WGS) entry which is preliminary data.</text>
</comment>
<protein>
    <submittedName>
        <fullName evidence="2">Transposase</fullName>
    </submittedName>
</protein>
<name>A0ABX5PIB0_9GAMM</name>
<feature type="domain" description="Tc1-like transposase DDE" evidence="1">
    <location>
        <begin position="14"/>
        <end position="139"/>
    </location>
</feature>
<proteinExistence type="predicted"/>
<dbReference type="InterPro" id="IPR047655">
    <property type="entry name" value="Transpos_IS630-like"/>
</dbReference>
<dbReference type="Proteomes" id="UP000247584">
    <property type="component" value="Unassembled WGS sequence"/>
</dbReference>
<dbReference type="NCBIfam" id="NF033545">
    <property type="entry name" value="transpos_IS630"/>
    <property type="match status" value="1"/>
</dbReference>
<keyword evidence="3" id="KW-1185">Reference proteome</keyword>
<reference evidence="2 3" key="1">
    <citation type="submission" date="2018-06" db="EMBL/GenBank/DDBJ databases">
        <title>Genomic Encyclopedia of Type Strains, Phase III (KMG-III): the genomes of soil and plant-associated and newly described type strains.</title>
        <authorList>
            <person name="Whitman W."/>
        </authorList>
    </citation>
    <scope>NUCLEOTIDE SEQUENCE [LARGE SCALE GENOMIC DNA]</scope>
    <source>
        <strain evidence="2 3">JC5</strain>
    </source>
</reference>
<evidence type="ECO:0000313" key="3">
    <source>
        <dbReference type="Proteomes" id="UP000247584"/>
    </source>
</evidence>
<dbReference type="EMBL" id="QJSY01000048">
    <property type="protein sequence ID" value="PYE54363.1"/>
    <property type="molecule type" value="Genomic_DNA"/>
</dbReference>
<gene>
    <name evidence="2" type="ORF">C8J23_14829</name>
</gene>
<dbReference type="Gene3D" id="3.30.420.10">
    <property type="entry name" value="Ribonuclease H-like superfamily/Ribonuclease H"/>
    <property type="match status" value="1"/>
</dbReference>
<sequence length="159" mass="17819">MCGSKTKPDLANKTKQQDFGQNGVAVPRVVKQQQFDYGYLFGAVCPSSGKTEALITPFVNKDIMRQLLELIANRTKPGRHAVVVMDGAGWHTNDIAVDIPNLSILKLPPYSPQLNPIEQVWSWLRQRHLANRCFKGYEEIVDACSQAWNDFVSSTVQSE</sequence>
<evidence type="ECO:0000313" key="2">
    <source>
        <dbReference type="EMBL" id="PYE54363.1"/>
    </source>
</evidence>
<dbReference type="InterPro" id="IPR036397">
    <property type="entry name" value="RNaseH_sf"/>
</dbReference>
<organism evidence="2 3">
    <name type="scientific">Shewanella chilikensis</name>
    <dbReference type="NCBI Taxonomy" id="558541"/>
    <lineage>
        <taxon>Bacteria</taxon>
        <taxon>Pseudomonadati</taxon>
        <taxon>Pseudomonadota</taxon>
        <taxon>Gammaproteobacteria</taxon>
        <taxon>Alteromonadales</taxon>
        <taxon>Shewanellaceae</taxon>
        <taxon>Shewanella</taxon>
    </lineage>
</organism>
<dbReference type="Pfam" id="PF13358">
    <property type="entry name" value="DDE_3"/>
    <property type="match status" value="1"/>
</dbReference>